<protein>
    <submittedName>
        <fullName evidence="1">Uncharacterized protein</fullName>
    </submittedName>
</protein>
<gene>
    <name evidence="1" type="ORF">PPENT_87.1.T0170405</name>
</gene>
<evidence type="ECO:0000313" key="2">
    <source>
        <dbReference type="Proteomes" id="UP000689195"/>
    </source>
</evidence>
<dbReference type="Proteomes" id="UP000689195">
    <property type="component" value="Unassembled WGS sequence"/>
</dbReference>
<accession>A0A8S1T9E5</accession>
<dbReference type="AlphaFoldDB" id="A0A8S1T9E5"/>
<sequence>MFAVKYSSVQIIFDYFHLQELFPNVFGAIQIYKNLIIHILLPLIEKSMVDFQNAHTELNLFVDDPKIQCYYLINDFDTKSFKEKEKYNSYFQTQEQIDNPVRFIEDEVNQRTENIRQQFIEQYSQKLTENVNNNLNLILSKFSIIKDKTIEKFKSYLVLHLIKKSLRCYQDFTSNRNKIFGRKLNKQMIIEYTFCQILFQDSSLEVKEQNIQLGHLQVSINFIEQQIQKIRYMSNQEMIQMQIKLVIIINEEMSIQQEKPFLYSCEEIQNKFQVQDFNSDDRIQMKQIRNMYQDWDIPQQYDDKNANTKNNVIWSSIDQIIKIIDLEGMEEDLLLMKNKVIFQENYHYVVLLDYSGSMSENRFNRAQIKQFHFYHQHNRIRISSCHHNLQIQSQMCGRLLTYRHANYKHCRSMQWRKYQLLKCLLSSL</sequence>
<organism evidence="1 2">
    <name type="scientific">Paramecium pentaurelia</name>
    <dbReference type="NCBI Taxonomy" id="43138"/>
    <lineage>
        <taxon>Eukaryota</taxon>
        <taxon>Sar</taxon>
        <taxon>Alveolata</taxon>
        <taxon>Ciliophora</taxon>
        <taxon>Intramacronucleata</taxon>
        <taxon>Oligohymenophorea</taxon>
        <taxon>Peniculida</taxon>
        <taxon>Parameciidae</taxon>
        <taxon>Paramecium</taxon>
    </lineage>
</organism>
<evidence type="ECO:0000313" key="1">
    <source>
        <dbReference type="EMBL" id="CAD8148267.1"/>
    </source>
</evidence>
<keyword evidence="2" id="KW-1185">Reference proteome</keyword>
<proteinExistence type="predicted"/>
<dbReference type="EMBL" id="CAJJDO010000017">
    <property type="protein sequence ID" value="CAD8148267.1"/>
    <property type="molecule type" value="Genomic_DNA"/>
</dbReference>
<comment type="caution">
    <text evidence="1">The sequence shown here is derived from an EMBL/GenBank/DDBJ whole genome shotgun (WGS) entry which is preliminary data.</text>
</comment>
<name>A0A8S1T9E5_9CILI</name>
<reference evidence="1" key="1">
    <citation type="submission" date="2021-01" db="EMBL/GenBank/DDBJ databases">
        <authorList>
            <consortium name="Genoscope - CEA"/>
            <person name="William W."/>
        </authorList>
    </citation>
    <scope>NUCLEOTIDE SEQUENCE</scope>
</reference>